<dbReference type="InterPro" id="IPR010828">
    <property type="entry name" value="Atf2/Sli1-like"/>
</dbReference>
<dbReference type="SUPFAM" id="SSF52777">
    <property type="entry name" value="CoA-dependent acyltransferases"/>
    <property type="match status" value="2"/>
</dbReference>
<dbReference type="InterPro" id="IPR023213">
    <property type="entry name" value="CAT-like_dom_sf"/>
</dbReference>
<dbReference type="AlphaFoldDB" id="A0AAD7BMH7"/>
<dbReference type="PANTHER" id="PTHR28037">
    <property type="entry name" value="ALCOHOL O-ACETYLTRANSFERASE 1-RELATED"/>
    <property type="match status" value="1"/>
</dbReference>
<comment type="caution">
    <text evidence="1">The sequence shown here is derived from an EMBL/GenBank/DDBJ whole genome shotgun (WGS) entry which is preliminary data.</text>
</comment>
<name>A0AAD7BMH7_9AGAR</name>
<accession>A0AAD7BMH7</accession>
<dbReference type="GO" id="GO:0008080">
    <property type="term" value="F:N-acetyltransferase activity"/>
    <property type="evidence" value="ECO:0007669"/>
    <property type="project" value="TreeGrafter"/>
</dbReference>
<gene>
    <name evidence="1" type="ORF">FB45DRAFT_795693</name>
</gene>
<proteinExistence type="predicted"/>
<evidence type="ECO:0000313" key="1">
    <source>
        <dbReference type="EMBL" id="KAJ7625533.1"/>
    </source>
</evidence>
<evidence type="ECO:0000313" key="2">
    <source>
        <dbReference type="Proteomes" id="UP001221142"/>
    </source>
</evidence>
<dbReference type="Pfam" id="PF07247">
    <property type="entry name" value="AATase"/>
    <property type="match status" value="1"/>
</dbReference>
<dbReference type="PANTHER" id="PTHR28037:SF1">
    <property type="entry name" value="ALCOHOL O-ACETYLTRANSFERASE 1-RELATED"/>
    <property type="match status" value="1"/>
</dbReference>
<keyword evidence="2" id="KW-1185">Reference proteome</keyword>
<protein>
    <submittedName>
        <fullName evidence="1">Alcohol acetyltransferase</fullName>
    </submittedName>
</protein>
<dbReference type="Gene3D" id="3.30.559.10">
    <property type="entry name" value="Chloramphenicol acetyltransferase-like domain"/>
    <property type="match status" value="1"/>
</dbReference>
<organism evidence="1 2">
    <name type="scientific">Roridomyces roridus</name>
    <dbReference type="NCBI Taxonomy" id="1738132"/>
    <lineage>
        <taxon>Eukaryota</taxon>
        <taxon>Fungi</taxon>
        <taxon>Dikarya</taxon>
        <taxon>Basidiomycota</taxon>
        <taxon>Agaricomycotina</taxon>
        <taxon>Agaricomycetes</taxon>
        <taxon>Agaricomycetidae</taxon>
        <taxon>Agaricales</taxon>
        <taxon>Marasmiineae</taxon>
        <taxon>Mycenaceae</taxon>
        <taxon>Roridomyces</taxon>
    </lineage>
</organism>
<dbReference type="Proteomes" id="UP001221142">
    <property type="component" value="Unassembled WGS sequence"/>
</dbReference>
<sequence length="437" mass="47583">MSSSNHHLRPVGLFESFHVYRHFLGLDSGPICAARYTNADGAVLTKENLFPALKRVIEEHPSLAVALDAEDSKPVFVKLEKIALDLIVQFTDDKEVEAAIENRLSRPFDTSLPLWRVEVLKDGFVVFIFHHAIGDGLSGVAFHQSLLAALQNTVLSDGSAVVQVPPSISLQPPIEAVTSLRPSLGKMLYEVFSLFAPSSWKPLHTAWTGNPVPNNRLLRTHVKLLTFSAEEMANFTKVCRSHGASITSAIYILAVATASRLVPLNNTPPYKTLSTNVAISLRDVARTPGTVMCDYVSTHHTFPTINPAFSWPAAAAYARELQRQKQGVARQEIGMLMLLFGNIAGFLRSKLGQKRGATFEVSNLGRVAASTEGPWRLGRMIFAQCDSVIGPALKVNVVGDPSGGLSVCLTWGEEAIEKSLAESFASQFQEGLRALLV</sequence>
<reference evidence="1" key="1">
    <citation type="submission" date="2023-03" db="EMBL/GenBank/DDBJ databases">
        <title>Massive genome expansion in bonnet fungi (Mycena s.s.) driven by repeated elements and novel gene families across ecological guilds.</title>
        <authorList>
            <consortium name="Lawrence Berkeley National Laboratory"/>
            <person name="Harder C.B."/>
            <person name="Miyauchi S."/>
            <person name="Viragh M."/>
            <person name="Kuo A."/>
            <person name="Thoen E."/>
            <person name="Andreopoulos B."/>
            <person name="Lu D."/>
            <person name="Skrede I."/>
            <person name="Drula E."/>
            <person name="Henrissat B."/>
            <person name="Morin E."/>
            <person name="Kohler A."/>
            <person name="Barry K."/>
            <person name="LaButti K."/>
            <person name="Morin E."/>
            <person name="Salamov A."/>
            <person name="Lipzen A."/>
            <person name="Mereny Z."/>
            <person name="Hegedus B."/>
            <person name="Baldrian P."/>
            <person name="Stursova M."/>
            <person name="Weitz H."/>
            <person name="Taylor A."/>
            <person name="Grigoriev I.V."/>
            <person name="Nagy L.G."/>
            <person name="Martin F."/>
            <person name="Kauserud H."/>
        </authorList>
    </citation>
    <scope>NUCLEOTIDE SEQUENCE</scope>
    <source>
        <strain evidence="1">9284</strain>
    </source>
</reference>
<dbReference type="EMBL" id="JARKIF010000012">
    <property type="protein sequence ID" value="KAJ7625533.1"/>
    <property type="molecule type" value="Genomic_DNA"/>
</dbReference>
<dbReference type="InterPro" id="IPR052058">
    <property type="entry name" value="Alcohol_O-acetyltransferase"/>
</dbReference>